<evidence type="ECO:0000313" key="1">
    <source>
        <dbReference type="EMBL" id="GJS54874.1"/>
    </source>
</evidence>
<gene>
    <name evidence="1" type="ORF">Tco_0628236</name>
</gene>
<evidence type="ECO:0000313" key="2">
    <source>
        <dbReference type="Proteomes" id="UP001151760"/>
    </source>
</evidence>
<comment type="caution">
    <text evidence="1">The sequence shown here is derived from an EMBL/GenBank/DDBJ whole genome shotgun (WGS) entry which is preliminary data.</text>
</comment>
<organism evidence="1 2">
    <name type="scientific">Tanacetum coccineum</name>
    <dbReference type="NCBI Taxonomy" id="301880"/>
    <lineage>
        <taxon>Eukaryota</taxon>
        <taxon>Viridiplantae</taxon>
        <taxon>Streptophyta</taxon>
        <taxon>Embryophyta</taxon>
        <taxon>Tracheophyta</taxon>
        <taxon>Spermatophyta</taxon>
        <taxon>Magnoliopsida</taxon>
        <taxon>eudicotyledons</taxon>
        <taxon>Gunneridae</taxon>
        <taxon>Pentapetalae</taxon>
        <taxon>asterids</taxon>
        <taxon>campanulids</taxon>
        <taxon>Asterales</taxon>
        <taxon>Asteraceae</taxon>
        <taxon>Asteroideae</taxon>
        <taxon>Anthemideae</taxon>
        <taxon>Anthemidinae</taxon>
        <taxon>Tanacetum</taxon>
    </lineage>
</organism>
<accession>A0ABQ4WPQ7</accession>
<name>A0ABQ4WPQ7_9ASTR</name>
<reference evidence="1" key="1">
    <citation type="journal article" date="2022" name="Int. J. Mol. Sci.">
        <title>Draft Genome of Tanacetum Coccineum: Genomic Comparison of Closely Related Tanacetum-Family Plants.</title>
        <authorList>
            <person name="Yamashiro T."/>
            <person name="Shiraishi A."/>
            <person name="Nakayama K."/>
            <person name="Satake H."/>
        </authorList>
    </citation>
    <scope>NUCLEOTIDE SEQUENCE</scope>
</reference>
<sequence>MKEPVVEYFDTFPTRDELTYHRSLSKLNAKDPSGRVGYWISDYGFEHISDVTAGMLSAAVAAACGAQHLTSSPGHRDMIWWMSLCISFNPSIDIKDEVMKQVDEDMRHSQALVDTSMIFENASKADKI</sequence>
<proteinExistence type="predicted"/>
<dbReference type="Proteomes" id="UP001151760">
    <property type="component" value="Unassembled WGS sequence"/>
</dbReference>
<dbReference type="EMBL" id="BQNB010008830">
    <property type="protein sequence ID" value="GJS54874.1"/>
    <property type="molecule type" value="Genomic_DNA"/>
</dbReference>
<reference evidence="1" key="2">
    <citation type="submission" date="2022-01" db="EMBL/GenBank/DDBJ databases">
        <authorList>
            <person name="Yamashiro T."/>
            <person name="Shiraishi A."/>
            <person name="Satake H."/>
            <person name="Nakayama K."/>
        </authorList>
    </citation>
    <scope>NUCLEOTIDE SEQUENCE</scope>
</reference>
<keyword evidence="2" id="KW-1185">Reference proteome</keyword>
<protein>
    <submittedName>
        <fullName evidence="1">Uncharacterized protein</fullName>
    </submittedName>
</protein>